<dbReference type="GO" id="GO:0005739">
    <property type="term" value="C:mitochondrion"/>
    <property type="evidence" value="ECO:0007669"/>
    <property type="project" value="TreeGrafter"/>
</dbReference>
<gene>
    <name evidence="1" type="ORF">LTLLF_203970</name>
</gene>
<evidence type="ECO:0000313" key="2">
    <source>
        <dbReference type="Proteomes" id="UP000710432"/>
    </source>
</evidence>
<name>A0A8J6KIX9_MICOH</name>
<dbReference type="PANTHER" id="PTHR13192">
    <property type="entry name" value="MY011 PROTEIN"/>
    <property type="match status" value="1"/>
</dbReference>
<protein>
    <submittedName>
        <fullName evidence="1">Methylmalonic aciduria and homocystinuria type D protein, mitochondrial</fullName>
    </submittedName>
</protein>
<dbReference type="InterPro" id="IPR019362">
    <property type="entry name" value="MMADHC"/>
</dbReference>
<reference evidence="1" key="1">
    <citation type="submission" date="2020-03" db="EMBL/GenBank/DDBJ databases">
        <title>Studies in the Genomics of Life Span.</title>
        <authorList>
            <person name="Glass D."/>
        </authorList>
    </citation>
    <scope>NUCLEOTIDE SEQUENCE</scope>
    <source>
        <strain evidence="1">LTLLF</strain>
        <tissue evidence="1">Muscle</tissue>
    </source>
</reference>
<proteinExistence type="predicted"/>
<dbReference type="Proteomes" id="UP000710432">
    <property type="component" value="Unassembled WGS sequence"/>
</dbReference>
<organism evidence="1 2">
    <name type="scientific">Microtus ochrogaster</name>
    <name type="common">Prairie vole</name>
    <dbReference type="NCBI Taxonomy" id="79684"/>
    <lineage>
        <taxon>Eukaryota</taxon>
        <taxon>Metazoa</taxon>
        <taxon>Chordata</taxon>
        <taxon>Craniata</taxon>
        <taxon>Vertebrata</taxon>
        <taxon>Euteleostomi</taxon>
        <taxon>Mammalia</taxon>
        <taxon>Eutheria</taxon>
        <taxon>Euarchontoglires</taxon>
        <taxon>Glires</taxon>
        <taxon>Rodentia</taxon>
        <taxon>Myomorpha</taxon>
        <taxon>Muroidea</taxon>
        <taxon>Cricetidae</taxon>
        <taxon>Arvicolinae</taxon>
        <taxon>Microtus</taxon>
    </lineage>
</organism>
<dbReference type="PANTHER" id="PTHR13192:SF3">
    <property type="entry name" value="COBALAMIN TRAFFICKING PROTEIN CBLD"/>
    <property type="match status" value="1"/>
</dbReference>
<dbReference type="Pfam" id="PF10229">
    <property type="entry name" value="MMADHC"/>
    <property type="match status" value="1"/>
</dbReference>
<sequence>MKQRFAKHWYQTLVLGPLNLPSEDPPALILPPVCPRDLLSFGALRASSSRRSTVSIDALRGDSSGLGVPSVPVGTVAAAILAVDGERAWARSPSGDWYGRFPPAGSRARSGVAGTLLSVPPLASHLCPGLYPSLRSGLRPGDSGPGLRACARAAPRVLCNRARLVSYLPGFCSLVRRVINPKAFSTAGSSGSDESHVAAAPPDICSRTVWPDETMGPFGPQDQRFQLPGNMGFDCHLNGTASQKKSLTHKTLPDVLAEPLSTERHEFVMAQYVNEFQSSNTPAEQEINSAETYFENARVECVIQTCPELLQRDFESLFPEVANNKLMILTVTQKTENDMTVWSEEVELEREMLLEKFINGAKEICYALRAEGYWADFIDPSSGLAFFGPYTNNTLFETDERYRHLGFSVDDLGCCKVIRHSLWGTHVFVGSIFTNAAADSHIMQKLSGN</sequence>
<dbReference type="EMBL" id="JAATJU010028300">
    <property type="protein sequence ID" value="KAH0499855.1"/>
    <property type="molecule type" value="Genomic_DNA"/>
</dbReference>
<dbReference type="GO" id="GO:0009235">
    <property type="term" value="P:cobalamin metabolic process"/>
    <property type="evidence" value="ECO:0007669"/>
    <property type="project" value="InterPro"/>
</dbReference>
<evidence type="ECO:0000313" key="1">
    <source>
        <dbReference type="EMBL" id="KAH0499855.1"/>
    </source>
</evidence>
<accession>A0A8J6KIX9</accession>
<dbReference type="AlphaFoldDB" id="A0A8J6KIX9"/>
<comment type="caution">
    <text evidence="1">The sequence shown here is derived from an EMBL/GenBank/DDBJ whole genome shotgun (WGS) entry which is preliminary data.</text>
</comment>